<comment type="caution">
    <text evidence="12">The sequence shown here is derived from an EMBL/GenBank/DDBJ whole genome shotgun (WGS) entry which is preliminary data.</text>
</comment>
<dbReference type="EMBL" id="VFQE01000001">
    <property type="protein sequence ID" value="TQN44156.1"/>
    <property type="molecule type" value="Genomic_DNA"/>
</dbReference>
<protein>
    <recommendedName>
        <fullName evidence="2">histidine kinase</fullName>
        <ecNumber evidence="2">2.7.13.3</ecNumber>
    </recommendedName>
</protein>
<feature type="transmembrane region" description="Helical" evidence="9">
    <location>
        <begin position="91"/>
        <end position="111"/>
    </location>
</feature>
<feature type="transmembrane region" description="Helical" evidence="9">
    <location>
        <begin position="117"/>
        <end position="135"/>
    </location>
</feature>
<dbReference type="AlphaFoldDB" id="A0A543PJ95"/>
<keyword evidence="4" id="KW-0808">Transferase</keyword>
<evidence type="ECO:0000256" key="4">
    <source>
        <dbReference type="ARBA" id="ARBA00022679"/>
    </source>
</evidence>
<dbReference type="Pfam" id="PF23539">
    <property type="entry name" value="DUF7134"/>
    <property type="match status" value="1"/>
</dbReference>
<name>A0A543PJ95_9ACTN</name>
<gene>
    <name evidence="12" type="ORF">FHU33_3647</name>
</gene>
<comment type="catalytic activity">
    <reaction evidence="1">
        <text>ATP + protein L-histidine = ADP + protein N-phospho-L-histidine.</text>
        <dbReference type="EC" id="2.7.13.3"/>
    </reaction>
</comment>
<evidence type="ECO:0000256" key="5">
    <source>
        <dbReference type="ARBA" id="ARBA00022741"/>
    </source>
</evidence>
<dbReference type="CDD" id="cd16917">
    <property type="entry name" value="HATPase_UhpB-NarQ-NarX-like"/>
    <property type="match status" value="1"/>
</dbReference>
<dbReference type="Gene3D" id="1.20.5.1930">
    <property type="match status" value="1"/>
</dbReference>
<evidence type="ECO:0000259" key="10">
    <source>
        <dbReference type="Pfam" id="PF07730"/>
    </source>
</evidence>
<dbReference type="InterPro" id="IPR011712">
    <property type="entry name" value="Sig_transdc_His_kin_sub3_dim/P"/>
</dbReference>
<feature type="domain" description="Signal transduction histidine kinase subgroup 3 dimerisation and phosphoacceptor" evidence="10">
    <location>
        <begin position="167"/>
        <end position="234"/>
    </location>
</feature>
<dbReference type="InterPro" id="IPR036890">
    <property type="entry name" value="HATPase_C_sf"/>
</dbReference>
<sequence>MLAVLVLAGGVVGFLVGDGPEPGLTWLLLLGACVAAGAVGVRRRWPVPAVAVTVTVLLATMGSGQPGPALLLAVLITVYTVGAYTDRRVTLLTGAAAAAGVVVGALAVSGGRWSDPGVLIFAAWIGFAAAIGDGVRSRRAYVSAVEERARRIEQTHEEEARRRVAEERVRIARELHDVVAHHVAVINVQSGVAAHLLPGRPEQAVAALEHIRAASRAVLEELSSVLAVLRGPQDESPAPTEPTPGLADLDQLVERLTAAGMALEFTVAGLPRPLPAASDLAAYRVIQESLTNAHKHGAEDSARLTLHWTADTLEVEVVNPVTAGRAAATGGGHGLLGMRERTTALGGQLSVEPGPARFRVRAVVPAPSVVGSAAR</sequence>
<keyword evidence="3" id="KW-0597">Phosphoprotein</keyword>
<keyword evidence="9" id="KW-0472">Membrane</keyword>
<dbReference type="GO" id="GO:0046983">
    <property type="term" value="F:protein dimerization activity"/>
    <property type="evidence" value="ECO:0007669"/>
    <property type="project" value="InterPro"/>
</dbReference>
<dbReference type="PANTHER" id="PTHR24421">
    <property type="entry name" value="NITRATE/NITRITE SENSOR PROTEIN NARX-RELATED"/>
    <property type="match status" value="1"/>
</dbReference>
<dbReference type="EC" id="2.7.13.3" evidence="2"/>
<dbReference type="SUPFAM" id="SSF55874">
    <property type="entry name" value="ATPase domain of HSP90 chaperone/DNA topoisomerase II/histidine kinase"/>
    <property type="match status" value="1"/>
</dbReference>
<reference evidence="12 13" key="1">
    <citation type="submission" date="2019-06" db="EMBL/GenBank/DDBJ databases">
        <title>Sequencing the genomes of 1000 actinobacteria strains.</title>
        <authorList>
            <person name="Klenk H.-P."/>
        </authorList>
    </citation>
    <scope>NUCLEOTIDE SEQUENCE [LARGE SCALE GENOMIC DNA]</scope>
    <source>
        <strain evidence="12 13">DSM 46837</strain>
    </source>
</reference>
<keyword evidence="7" id="KW-0067">ATP-binding</keyword>
<keyword evidence="9" id="KW-1133">Transmembrane helix</keyword>
<dbReference type="Proteomes" id="UP000319865">
    <property type="component" value="Unassembled WGS sequence"/>
</dbReference>
<dbReference type="Pfam" id="PF07730">
    <property type="entry name" value="HisKA_3"/>
    <property type="match status" value="1"/>
</dbReference>
<keyword evidence="8" id="KW-0902">Two-component regulatory system</keyword>
<evidence type="ECO:0000259" key="11">
    <source>
        <dbReference type="Pfam" id="PF23539"/>
    </source>
</evidence>
<keyword evidence="13" id="KW-1185">Reference proteome</keyword>
<dbReference type="GO" id="GO:0005524">
    <property type="term" value="F:ATP binding"/>
    <property type="evidence" value="ECO:0007669"/>
    <property type="project" value="UniProtKB-KW"/>
</dbReference>
<keyword evidence="6" id="KW-0418">Kinase</keyword>
<feature type="domain" description="DUF7134" evidence="11">
    <location>
        <begin position="3"/>
        <end position="139"/>
    </location>
</feature>
<evidence type="ECO:0000313" key="13">
    <source>
        <dbReference type="Proteomes" id="UP000319865"/>
    </source>
</evidence>
<dbReference type="GO" id="GO:0000155">
    <property type="term" value="F:phosphorelay sensor kinase activity"/>
    <property type="evidence" value="ECO:0007669"/>
    <property type="project" value="InterPro"/>
</dbReference>
<evidence type="ECO:0000256" key="3">
    <source>
        <dbReference type="ARBA" id="ARBA00022553"/>
    </source>
</evidence>
<evidence type="ECO:0000256" key="8">
    <source>
        <dbReference type="ARBA" id="ARBA00023012"/>
    </source>
</evidence>
<keyword evidence="9" id="KW-0812">Transmembrane</keyword>
<keyword evidence="5" id="KW-0547">Nucleotide-binding</keyword>
<feature type="transmembrane region" description="Helical" evidence="9">
    <location>
        <begin position="23"/>
        <end position="40"/>
    </location>
</feature>
<organism evidence="12 13">
    <name type="scientific">Blastococcus colisei</name>
    <dbReference type="NCBI Taxonomy" id="1564162"/>
    <lineage>
        <taxon>Bacteria</taxon>
        <taxon>Bacillati</taxon>
        <taxon>Actinomycetota</taxon>
        <taxon>Actinomycetes</taxon>
        <taxon>Geodermatophilales</taxon>
        <taxon>Geodermatophilaceae</taxon>
        <taxon>Blastococcus</taxon>
    </lineage>
</organism>
<evidence type="ECO:0000256" key="2">
    <source>
        <dbReference type="ARBA" id="ARBA00012438"/>
    </source>
</evidence>
<dbReference type="PANTHER" id="PTHR24421:SF10">
    <property type="entry name" value="NITRATE_NITRITE SENSOR PROTEIN NARQ"/>
    <property type="match status" value="1"/>
</dbReference>
<accession>A0A543PJ95</accession>
<proteinExistence type="predicted"/>
<evidence type="ECO:0000256" key="9">
    <source>
        <dbReference type="SAM" id="Phobius"/>
    </source>
</evidence>
<dbReference type="GO" id="GO:0016020">
    <property type="term" value="C:membrane"/>
    <property type="evidence" value="ECO:0007669"/>
    <property type="project" value="InterPro"/>
</dbReference>
<evidence type="ECO:0000313" key="12">
    <source>
        <dbReference type="EMBL" id="TQN44156.1"/>
    </source>
</evidence>
<evidence type="ECO:0000256" key="1">
    <source>
        <dbReference type="ARBA" id="ARBA00000085"/>
    </source>
</evidence>
<evidence type="ECO:0000256" key="6">
    <source>
        <dbReference type="ARBA" id="ARBA00022777"/>
    </source>
</evidence>
<dbReference type="Gene3D" id="3.30.565.10">
    <property type="entry name" value="Histidine kinase-like ATPase, C-terminal domain"/>
    <property type="match status" value="1"/>
</dbReference>
<dbReference type="InterPro" id="IPR055558">
    <property type="entry name" value="DUF7134"/>
</dbReference>
<dbReference type="InterPro" id="IPR050482">
    <property type="entry name" value="Sensor_HK_TwoCompSys"/>
</dbReference>
<evidence type="ECO:0000256" key="7">
    <source>
        <dbReference type="ARBA" id="ARBA00022840"/>
    </source>
</evidence>